<dbReference type="EMBL" id="JAVXUP010000659">
    <property type="protein sequence ID" value="KAK3023385.1"/>
    <property type="molecule type" value="Genomic_DNA"/>
</dbReference>
<gene>
    <name evidence="6" type="ORF">RJ639_044241</name>
</gene>
<evidence type="ECO:0000256" key="3">
    <source>
        <dbReference type="ARBA" id="ARBA00022692"/>
    </source>
</evidence>
<proteinExistence type="predicted"/>
<evidence type="ECO:0000313" key="7">
    <source>
        <dbReference type="Proteomes" id="UP001188597"/>
    </source>
</evidence>
<evidence type="ECO:0000256" key="5">
    <source>
        <dbReference type="ARBA" id="ARBA00023136"/>
    </source>
</evidence>
<evidence type="ECO:0000256" key="4">
    <source>
        <dbReference type="ARBA" id="ARBA00022989"/>
    </source>
</evidence>
<dbReference type="PANTHER" id="PTHR31585:SF12">
    <property type="entry name" value="FOLATE-BIOPTERIN TRANSPORTER 9, CHLOROPLASTIC-RELATED"/>
    <property type="match status" value="1"/>
</dbReference>
<dbReference type="GO" id="GO:0016020">
    <property type="term" value="C:membrane"/>
    <property type="evidence" value="ECO:0007669"/>
    <property type="project" value="UniProtKB-SubCell"/>
</dbReference>
<dbReference type="AlphaFoldDB" id="A0AA89B164"/>
<dbReference type="Proteomes" id="UP001188597">
    <property type="component" value="Unassembled WGS sequence"/>
</dbReference>
<reference evidence="6" key="1">
    <citation type="submission" date="2022-12" db="EMBL/GenBank/DDBJ databases">
        <title>Draft genome assemblies for two species of Escallonia (Escalloniales).</title>
        <authorList>
            <person name="Chanderbali A."/>
            <person name="Dervinis C."/>
            <person name="Anghel I."/>
            <person name="Soltis D."/>
            <person name="Soltis P."/>
            <person name="Zapata F."/>
        </authorList>
    </citation>
    <scope>NUCLEOTIDE SEQUENCE</scope>
    <source>
        <strain evidence="6">UCBG64.0493</strain>
        <tissue evidence="6">Leaf</tissue>
    </source>
</reference>
<dbReference type="InterPro" id="IPR039309">
    <property type="entry name" value="BT1"/>
</dbReference>
<evidence type="ECO:0000256" key="1">
    <source>
        <dbReference type="ARBA" id="ARBA00004141"/>
    </source>
</evidence>
<keyword evidence="7" id="KW-1185">Reference proteome</keyword>
<keyword evidence="4" id="KW-1133">Transmembrane helix</keyword>
<accession>A0AA89B164</accession>
<evidence type="ECO:0000256" key="2">
    <source>
        <dbReference type="ARBA" id="ARBA00022448"/>
    </source>
</evidence>
<name>A0AA89B164_9ASTE</name>
<protein>
    <submittedName>
        <fullName evidence="6">Uncharacterized protein</fullName>
    </submittedName>
</protein>
<dbReference type="PANTHER" id="PTHR31585">
    <property type="entry name" value="FOLATE-BIOPTERIN TRANSPORTER 1, CHLOROPLASTIC"/>
    <property type="match status" value="1"/>
</dbReference>
<evidence type="ECO:0000313" key="6">
    <source>
        <dbReference type="EMBL" id="KAK3023385.1"/>
    </source>
</evidence>
<comment type="subcellular location">
    <subcellularLocation>
        <location evidence="1">Membrane</location>
        <topology evidence="1">Multi-pass membrane protein</topology>
    </subcellularLocation>
</comment>
<keyword evidence="2" id="KW-0813">Transport</keyword>
<dbReference type="Pfam" id="PF03092">
    <property type="entry name" value="BT1"/>
    <property type="match status" value="2"/>
</dbReference>
<organism evidence="6 7">
    <name type="scientific">Escallonia herrerae</name>
    <dbReference type="NCBI Taxonomy" id="1293975"/>
    <lineage>
        <taxon>Eukaryota</taxon>
        <taxon>Viridiplantae</taxon>
        <taxon>Streptophyta</taxon>
        <taxon>Embryophyta</taxon>
        <taxon>Tracheophyta</taxon>
        <taxon>Spermatophyta</taxon>
        <taxon>Magnoliopsida</taxon>
        <taxon>eudicotyledons</taxon>
        <taxon>Gunneridae</taxon>
        <taxon>Pentapetalae</taxon>
        <taxon>asterids</taxon>
        <taxon>campanulids</taxon>
        <taxon>Escalloniales</taxon>
        <taxon>Escalloniaceae</taxon>
        <taxon>Escallonia</taxon>
    </lineage>
</organism>
<comment type="caution">
    <text evidence="6">The sequence shown here is derived from an EMBL/GenBank/DDBJ whole genome shotgun (WGS) entry which is preliminary data.</text>
</comment>
<sequence length="243" mass="27271">MPLTKSLGYWVQGFRCFAWLGLNFHMAHNLNYHPSTLQLVQNFGNLPLLAKPLFGILSDAIYIGCAHRIPYISIGASNQTLELKTIWQSIKKHYYDLMEAIRKDSICLPLSWLVASIAMVPVFSGSIFCYQTKCLNLDPSIIGMSKVTSQLMLLSVTVLYDRSRKSIPMRKLSATMQVLYGSSLLLDLVLVKQPNLKLGIPNEVFALCFGVWQKLSHNLSSCHSKCSSLVWLPQVVKDLSCLS</sequence>
<keyword evidence="5" id="KW-0472">Membrane</keyword>
<keyword evidence="3" id="KW-0812">Transmembrane</keyword>